<evidence type="ECO:0000313" key="2">
    <source>
        <dbReference type="EMBL" id="KAK9986346.1"/>
    </source>
</evidence>
<evidence type="ECO:0000256" key="1">
    <source>
        <dbReference type="SAM" id="MobiDB-lite"/>
    </source>
</evidence>
<feature type="region of interest" description="Disordered" evidence="1">
    <location>
        <begin position="237"/>
        <end position="258"/>
    </location>
</feature>
<dbReference type="EMBL" id="JAZDWU010000011">
    <property type="protein sequence ID" value="KAK9986346.1"/>
    <property type="molecule type" value="Genomic_DNA"/>
</dbReference>
<comment type="caution">
    <text evidence="2">The sequence shown here is derived from an EMBL/GenBank/DDBJ whole genome shotgun (WGS) entry which is preliminary data.</text>
</comment>
<sequence>MENSILSRDSELEESFSFSCYDFNTAVSFFSEEEDCGNDDDDDDESYIEIALDNDDHKDGKHDEEADAFELRISYSSPNNVFNELPTHSLIDTKIQDLGFETHTIIETPSSCSSSSSSSSSTLSCSSTEICSTGPPVPHVSPQPWGIHNSAVRQGAEFPAVNEQVNTLPFSLREENCHPQKNTQILIDTCQWDLVGSSKTSNNRTTMSGGIMKLFIKFRAMKVRTLLATFMKARQVISSPGSSDHKKKKSKERPVKPFDKWLIQRNQEQGRNINKDNEKSLPIGEKYPRVLEINLDAIKGAVEAISMGVSRKNRQIRSCPTSIKSSPLHNGFPSENKLYSRETSIQPAIAHCKRSFGQTEIVQNCQLLHWDVAFKSSNIYGVSVIYGVPEPEEENIILERKR</sequence>
<dbReference type="AlphaFoldDB" id="A0AAW2BK78"/>
<name>A0AAW2BK78_9ROSI</name>
<dbReference type="Proteomes" id="UP001459277">
    <property type="component" value="Unassembled WGS sequence"/>
</dbReference>
<proteinExistence type="predicted"/>
<reference evidence="2 3" key="1">
    <citation type="submission" date="2024-01" db="EMBL/GenBank/DDBJ databases">
        <title>A telomere-to-telomere, gap-free genome of sweet tea (Lithocarpus litseifolius).</title>
        <authorList>
            <person name="Zhou J."/>
        </authorList>
    </citation>
    <scope>NUCLEOTIDE SEQUENCE [LARGE SCALE GENOMIC DNA]</scope>
    <source>
        <strain evidence="2">Zhou-2022a</strain>
        <tissue evidence="2">Leaf</tissue>
    </source>
</reference>
<accession>A0AAW2BK78</accession>
<organism evidence="2 3">
    <name type="scientific">Lithocarpus litseifolius</name>
    <dbReference type="NCBI Taxonomy" id="425828"/>
    <lineage>
        <taxon>Eukaryota</taxon>
        <taxon>Viridiplantae</taxon>
        <taxon>Streptophyta</taxon>
        <taxon>Embryophyta</taxon>
        <taxon>Tracheophyta</taxon>
        <taxon>Spermatophyta</taxon>
        <taxon>Magnoliopsida</taxon>
        <taxon>eudicotyledons</taxon>
        <taxon>Gunneridae</taxon>
        <taxon>Pentapetalae</taxon>
        <taxon>rosids</taxon>
        <taxon>fabids</taxon>
        <taxon>Fagales</taxon>
        <taxon>Fagaceae</taxon>
        <taxon>Lithocarpus</taxon>
    </lineage>
</organism>
<protein>
    <submittedName>
        <fullName evidence="2">Uncharacterized protein</fullName>
    </submittedName>
</protein>
<keyword evidence="3" id="KW-1185">Reference proteome</keyword>
<evidence type="ECO:0000313" key="3">
    <source>
        <dbReference type="Proteomes" id="UP001459277"/>
    </source>
</evidence>
<gene>
    <name evidence="2" type="ORF">SO802_031297</name>
</gene>